<keyword evidence="8" id="KW-1185">Reference proteome</keyword>
<dbReference type="GO" id="GO:0005829">
    <property type="term" value="C:cytosol"/>
    <property type="evidence" value="ECO:0007669"/>
    <property type="project" value="TreeGrafter"/>
</dbReference>
<dbReference type="Pfam" id="PF00389">
    <property type="entry name" value="2-Hacid_dh"/>
    <property type="match status" value="1"/>
</dbReference>
<dbReference type="KEGG" id="chq:AQ619_12055"/>
<keyword evidence="2 4" id="KW-0560">Oxidoreductase</keyword>
<dbReference type="InterPro" id="IPR006140">
    <property type="entry name" value="D-isomer_DH_NAD-bd"/>
</dbReference>
<dbReference type="CDD" id="cd12156">
    <property type="entry name" value="HPPR"/>
    <property type="match status" value="1"/>
</dbReference>
<dbReference type="PANTHER" id="PTHR10996:SF178">
    <property type="entry name" value="2-HYDROXYACID DEHYDROGENASE YGL185C-RELATED"/>
    <property type="match status" value="1"/>
</dbReference>
<evidence type="ECO:0000256" key="3">
    <source>
        <dbReference type="ARBA" id="ARBA00023027"/>
    </source>
</evidence>
<sequence>MPQTADKPHILISHEMLLPLQPLLEGSYTVHRFWEFPDPLVFLQGPGQSVRAIVHAGETALGKDLLSEMPQLGLIACVSVGYDGVDVPWCKGRGISVTHSTGLNAGDVADHAVGLMLAAWRGIVEGENRLRAGRWTHAERMAPRHGLRGRKVGIVGLGHIGEAVARRVEAFEMKVAWWAPRPKETDRPRAESLLALARDSDVLMVCARPDDTNRHMINQAVIEALGPQGLLVNVARGSLVDEDALIAALKDGRLGMAALDVFEQEPTPADRWVGVPHTVLTPHLAGATLDSIPAMVGLTLENLRCYFNGEPLASPVGS</sequence>
<dbReference type="Gene3D" id="3.40.50.720">
    <property type="entry name" value="NAD(P)-binding Rossmann-like Domain"/>
    <property type="match status" value="2"/>
</dbReference>
<dbReference type="RefSeq" id="WP_062147802.1">
    <property type="nucleotide sequence ID" value="NZ_CP013002.1"/>
</dbReference>
<dbReference type="GO" id="GO:0051287">
    <property type="term" value="F:NAD binding"/>
    <property type="evidence" value="ECO:0007669"/>
    <property type="project" value="InterPro"/>
</dbReference>
<dbReference type="Proteomes" id="UP000056905">
    <property type="component" value="Chromosome"/>
</dbReference>
<proteinExistence type="inferred from homology"/>
<evidence type="ECO:0000313" key="8">
    <source>
        <dbReference type="Proteomes" id="UP000056905"/>
    </source>
</evidence>
<dbReference type="InterPro" id="IPR006139">
    <property type="entry name" value="D-isomer_2_OHA_DH_cat_dom"/>
</dbReference>
<dbReference type="GO" id="GO:0030267">
    <property type="term" value="F:glyoxylate reductase (NADPH) activity"/>
    <property type="evidence" value="ECO:0007669"/>
    <property type="project" value="TreeGrafter"/>
</dbReference>
<dbReference type="InterPro" id="IPR036291">
    <property type="entry name" value="NAD(P)-bd_dom_sf"/>
</dbReference>
<dbReference type="PANTHER" id="PTHR10996">
    <property type="entry name" value="2-HYDROXYACID DEHYDROGENASE-RELATED"/>
    <property type="match status" value="1"/>
</dbReference>
<evidence type="ECO:0000256" key="1">
    <source>
        <dbReference type="ARBA" id="ARBA00022857"/>
    </source>
</evidence>
<dbReference type="SUPFAM" id="SSF51735">
    <property type="entry name" value="NAD(P)-binding Rossmann-fold domains"/>
    <property type="match status" value="1"/>
</dbReference>
<feature type="domain" description="D-isomer specific 2-hydroxyacid dehydrogenase NAD-binding" evidence="6">
    <location>
        <begin position="113"/>
        <end position="285"/>
    </location>
</feature>
<evidence type="ECO:0000256" key="2">
    <source>
        <dbReference type="ARBA" id="ARBA00023002"/>
    </source>
</evidence>
<dbReference type="Pfam" id="PF02826">
    <property type="entry name" value="2-Hacid_dh_C"/>
    <property type="match status" value="1"/>
</dbReference>
<dbReference type="EMBL" id="CP013002">
    <property type="protein sequence ID" value="ALL14013.1"/>
    <property type="molecule type" value="Genomic_DNA"/>
</dbReference>
<evidence type="ECO:0000313" key="7">
    <source>
        <dbReference type="EMBL" id="ALL14013.1"/>
    </source>
</evidence>
<organism evidence="7 8">
    <name type="scientific">Caulobacter henricii</name>
    <dbReference type="NCBI Taxonomy" id="69395"/>
    <lineage>
        <taxon>Bacteria</taxon>
        <taxon>Pseudomonadati</taxon>
        <taxon>Pseudomonadota</taxon>
        <taxon>Alphaproteobacteria</taxon>
        <taxon>Caulobacterales</taxon>
        <taxon>Caulobacteraceae</taxon>
        <taxon>Caulobacter</taxon>
    </lineage>
</organism>
<evidence type="ECO:0000256" key="4">
    <source>
        <dbReference type="RuleBase" id="RU003719"/>
    </source>
</evidence>
<gene>
    <name evidence="7" type="ORF">AQ619_12055</name>
</gene>
<accession>A0A0P0P0Y4</accession>
<dbReference type="STRING" id="69395.AQ619_12055"/>
<keyword evidence="3" id="KW-0520">NAD</keyword>
<dbReference type="OrthoDB" id="9793626at2"/>
<dbReference type="GO" id="GO:0016618">
    <property type="term" value="F:hydroxypyruvate reductase [NAD(P)H] activity"/>
    <property type="evidence" value="ECO:0007669"/>
    <property type="project" value="TreeGrafter"/>
</dbReference>
<keyword evidence="1" id="KW-0521">NADP</keyword>
<dbReference type="SUPFAM" id="SSF52283">
    <property type="entry name" value="Formate/glycerate dehydrogenase catalytic domain-like"/>
    <property type="match status" value="1"/>
</dbReference>
<dbReference type="InterPro" id="IPR050223">
    <property type="entry name" value="D-isomer_2-hydroxyacid_DH"/>
</dbReference>
<dbReference type="FunFam" id="3.40.50.720:FF:000213">
    <property type="entry name" value="Putative 2-hydroxyacid dehydrogenase"/>
    <property type="match status" value="1"/>
</dbReference>
<protein>
    <submittedName>
        <fullName evidence="7">Hydroxyacid dehydrogenase</fullName>
    </submittedName>
</protein>
<reference evidence="7 8" key="1">
    <citation type="submission" date="2015-10" db="EMBL/GenBank/DDBJ databases">
        <title>Conservation of the essential genome among Caulobacter and Brevundimonas species.</title>
        <authorList>
            <person name="Scott D."/>
            <person name="Ely B."/>
        </authorList>
    </citation>
    <scope>NUCLEOTIDE SEQUENCE [LARGE SCALE GENOMIC DNA]</scope>
    <source>
        <strain evidence="7 8">CB4</strain>
    </source>
</reference>
<dbReference type="AlphaFoldDB" id="A0A0P0P0Y4"/>
<evidence type="ECO:0000259" key="5">
    <source>
        <dbReference type="Pfam" id="PF00389"/>
    </source>
</evidence>
<feature type="domain" description="D-isomer specific 2-hydroxyacid dehydrogenase catalytic" evidence="5">
    <location>
        <begin position="49"/>
        <end position="316"/>
    </location>
</feature>
<evidence type="ECO:0000259" key="6">
    <source>
        <dbReference type="Pfam" id="PF02826"/>
    </source>
</evidence>
<comment type="similarity">
    <text evidence="4">Belongs to the D-isomer specific 2-hydroxyacid dehydrogenase family.</text>
</comment>
<name>A0A0P0P0Y4_9CAUL</name>